<dbReference type="EMBL" id="CAJNRD030001124">
    <property type="protein sequence ID" value="CAG5108177.1"/>
    <property type="molecule type" value="Genomic_DNA"/>
</dbReference>
<name>A0A8J2HQ26_COTCN</name>
<keyword evidence="2" id="KW-1185">Reference proteome</keyword>
<proteinExistence type="predicted"/>
<reference evidence="1" key="1">
    <citation type="submission" date="2021-04" db="EMBL/GenBank/DDBJ databases">
        <authorList>
            <person name="Chebbi M.A.C M."/>
        </authorList>
    </citation>
    <scope>NUCLEOTIDE SEQUENCE</scope>
</reference>
<evidence type="ECO:0000313" key="1">
    <source>
        <dbReference type="EMBL" id="CAG5108177.1"/>
    </source>
</evidence>
<evidence type="ECO:0000313" key="2">
    <source>
        <dbReference type="Proteomes" id="UP000786811"/>
    </source>
</evidence>
<dbReference type="OrthoDB" id="7692173at2759"/>
<organism evidence="1 2">
    <name type="scientific">Cotesia congregata</name>
    <name type="common">Parasitoid wasp</name>
    <name type="synonym">Apanteles congregatus</name>
    <dbReference type="NCBI Taxonomy" id="51543"/>
    <lineage>
        <taxon>Eukaryota</taxon>
        <taxon>Metazoa</taxon>
        <taxon>Ecdysozoa</taxon>
        <taxon>Arthropoda</taxon>
        <taxon>Hexapoda</taxon>
        <taxon>Insecta</taxon>
        <taxon>Pterygota</taxon>
        <taxon>Neoptera</taxon>
        <taxon>Endopterygota</taxon>
        <taxon>Hymenoptera</taxon>
        <taxon>Apocrita</taxon>
        <taxon>Ichneumonoidea</taxon>
        <taxon>Braconidae</taxon>
        <taxon>Microgastrinae</taxon>
        <taxon>Cotesia</taxon>
    </lineage>
</organism>
<protein>
    <submittedName>
        <fullName evidence="1">Uncharacterized protein</fullName>
    </submittedName>
</protein>
<dbReference type="AlphaFoldDB" id="A0A8J2HQ26"/>
<sequence length="109" mass="12731">MNHENDHTNEECEHVLAQLCYLRERYPIKCSNNFEECLLIKNRISMTPLHSPIRKTTRCASLAEQHAMLLEKIPPTHKENKKIINAKALNLKIDNLIVLMNQMKTLKPK</sequence>
<accession>A0A8J2HQ26</accession>
<gene>
    <name evidence="1" type="ORF">HICCMSTLAB_LOCUS13107</name>
</gene>
<dbReference type="Proteomes" id="UP000786811">
    <property type="component" value="Unassembled WGS sequence"/>
</dbReference>
<comment type="caution">
    <text evidence="1">The sequence shown here is derived from an EMBL/GenBank/DDBJ whole genome shotgun (WGS) entry which is preliminary data.</text>
</comment>